<feature type="region of interest" description="Disordered" evidence="6">
    <location>
        <begin position="167"/>
        <end position="270"/>
    </location>
</feature>
<dbReference type="InterPro" id="IPR011598">
    <property type="entry name" value="bHLH_dom"/>
</dbReference>
<keyword evidence="7" id="KW-1133">Transmembrane helix</keyword>
<dbReference type="eggNOG" id="KOG2588">
    <property type="taxonomic scope" value="Eukaryota"/>
</dbReference>
<keyword evidence="5" id="KW-0175">Coiled coil</keyword>
<keyword evidence="10" id="KW-1185">Reference proteome</keyword>
<keyword evidence="3" id="KW-0804">Transcription</keyword>
<comment type="subcellular location">
    <subcellularLocation>
        <location evidence="1">Nucleus</location>
    </subcellularLocation>
</comment>
<name>S9PSU0_SCHOY</name>
<dbReference type="PANTHER" id="PTHR47336:SF2">
    <property type="entry name" value="TRANSCRIPTION FACTOR HMS1-RELATED"/>
    <property type="match status" value="1"/>
</dbReference>
<dbReference type="OMA" id="WVYSEQQ"/>
<feature type="region of interest" description="Disordered" evidence="6">
    <location>
        <begin position="1"/>
        <end position="48"/>
    </location>
</feature>
<evidence type="ECO:0000256" key="4">
    <source>
        <dbReference type="ARBA" id="ARBA00023242"/>
    </source>
</evidence>
<dbReference type="GO" id="GO:0032936">
    <property type="term" value="C:SREBP-SCAP complex"/>
    <property type="evidence" value="ECO:0007669"/>
    <property type="project" value="EnsemblFungi"/>
</dbReference>
<keyword evidence="4" id="KW-0539">Nucleus</keyword>
<evidence type="ECO:0000256" key="3">
    <source>
        <dbReference type="ARBA" id="ARBA00023163"/>
    </source>
</evidence>
<feature type="compositionally biased region" description="Low complexity" evidence="6">
    <location>
        <begin position="368"/>
        <end position="388"/>
    </location>
</feature>
<feature type="compositionally biased region" description="Low complexity" evidence="6">
    <location>
        <begin position="9"/>
        <end position="18"/>
    </location>
</feature>
<dbReference type="SUPFAM" id="SSF47459">
    <property type="entry name" value="HLH, helix-loop-helix DNA-binding domain"/>
    <property type="match status" value="1"/>
</dbReference>
<protein>
    <submittedName>
        <fullName evidence="9">Sterol regulatory element binding protein</fullName>
    </submittedName>
</protein>
<dbReference type="Pfam" id="PF09427">
    <property type="entry name" value="DUF2014"/>
    <property type="match status" value="1"/>
</dbReference>
<dbReference type="Pfam" id="PF00010">
    <property type="entry name" value="HLH"/>
    <property type="match status" value="1"/>
</dbReference>
<gene>
    <name evidence="9" type="ORF">SOCG_04904</name>
</gene>
<dbReference type="HOGENOM" id="CLU_303504_0_0_1"/>
<dbReference type="CDD" id="cd11399">
    <property type="entry name" value="bHLHzip_scHMS1_like"/>
    <property type="match status" value="1"/>
</dbReference>
<dbReference type="OrthoDB" id="2133190at2759"/>
<feature type="region of interest" description="Disordered" evidence="6">
    <location>
        <begin position="108"/>
        <end position="132"/>
    </location>
</feature>
<dbReference type="GO" id="GO:0000978">
    <property type="term" value="F:RNA polymerase II cis-regulatory region sequence-specific DNA binding"/>
    <property type="evidence" value="ECO:0007669"/>
    <property type="project" value="EnsemblFungi"/>
</dbReference>
<evidence type="ECO:0000256" key="1">
    <source>
        <dbReference type="ARBA" id="ARBA00004123"/>
    </source>
</evidence>
<dbReference type="GO" id="GO:0046983">
    <property type="term" value="F:protein dimerization activity"/>
    <property type="evidence" value="ECO:0007669"/>
    <property type="project" value="InterPro"/>
</dbReference>
<evidence type="ECO:0000256" key="2">
    <source>
        <dbReference type="ARBA" id="ARBA00023015"/>
    </source>
</evidence>
<feature type="region of interest" description="Disordered" evidence="6">
    <location>
        <begin position="363"/>
        <end position="412"/>
    </location>
</feature>
<feature type="compositionally biased region" description="Polar residues" evidence="6">
    <location>
        <begin position="27"/>
        <end position="37"/>
    </location>
</feature>
<dbReference type="RefSeq" id="XP_013019505.1">
    <property type="nucleotide sequence ID" value="XM_013164051.1"/>
</dbReference>
<dbReference type="GeneID" id="25033864"/>
<feature type="domain" description="BHLH" evidence="8">
    <location>
        <begin position="266"/>
        <end position="338"/>
    </location>
</feature>
<evidence type="ECO:0000256" key="5">
    <source>
        <dbReference type="SAM" id="Coils"/>
    </source>
</evidence>
<dbReference type="GO" id="GO:0001228">
    <property type="term" value="F:DNA-binding transcription activator activity, RNA polymerase II-specific"/>
    <property type="evidence" value="ECO:0007669"/>
    <property type="project" value="EnsemblFungi"/>
</dbReference>
<feature type="coiled-coil region" evidence="5">
    <location>
        <begin position="328"/>
        <end position="355"/>
    </location>
</feature>
<evidence type="ECO:0000313" key="9">
    <source>
        <dbReference type="EMBL" id="EPX72211.1"/>
    </source>
</evidence>
<dbReference type="Gene3D" id="4.10.280.10">
    <property type="entry name" value="Helix-loop-helix DNA-binding domain"/>
    <property type="match status" value="1"/>
</dbReference>
<sequence length="920" mass="101317">MLAPPPVPSVSVSTASPSEPLNEKESLNMSKPSNGASTIPEPGDINTSSPLVDNCNNLLYDLANFVEDSPPTLTSTSFSPNSFSLSDMDSSVNGWLHPFAFDENFNTNPTSTQFPSNGINSPNSLGHSSSALRSNCGSPNSYYNENYDFTKANDLDVDYNFQSSMEPVHPTIDTIDPSTVRTRPPQASYEKPSGNLKRDDILDGDAHYVKQEPSSKKAKVSPQSTESGVNSSVSSGSPPFPVLDPMETYQKDSNSPEVIDPTTGKPKKTSHNMIEKRYRTNLNDRICELRDAVPSLRAAAALRCGVTLEEEELHGLAPARKLNKGTILAKATEYIRHLESKSKQLAKENKRLSDRLAFYEDPSMAPLSSDNNNNNNNKSSEPVNVVSSEFPVQNASRNHTPQRSRTSPTLNSMGRTALNGMVGLGLFNYFGGGNESSQSIYGLFAVPSFLTTIPFTTITWHLLKIGVVLLGLFYLLNDRRFYKSFKSKGKAKVPAVSSTSPSSILFRKTMFEKYCLLDHSSSSLSLFFGLLIFVVKSSYNYISHRISGLYASSETWVYSEQQLADIRNLEKLLDAQLMGGDEKVNRLRLFMVFASSFFLPTTSHTSALQAMYAELIFSNSPMPSALVSKCASYLWNRAKRLHNSASMQTDLQELPECVVKLIETSDAEDVFSAWMVERLWTLSRCTRDSATLSNSVISKLSDVVVMSPLETTASWYAADLLDALLMESLDHPIEKSDIEKVLSLSPKNSPVYRHGLVAKLVLFEDGTSESLLEVLAAYNTTLQLRGQDKRSYSSVLNLSSSKLFTIHASLALGLLRLGFSDVAKRMYKEICVPEDNSDISMLSLVIGWKTLKAFSPKCTSQKENDVVEAMAMYVRVGIGSLGIEDPKICRHLISSCIEIGSRVQEDLGYASDSENNISIA</sequence>
<feature type="transmembrane region" description="Helical" evidence="7">
    <location>
        <begin position="458"/>
        <end position="476"/>
    </location>
</feature>
<evidence type="ECO:0000313" key="10">
    <source>
        <dbReference type="Proteomes" id="UP000016088"/>
    </source>
</evidence>
<keyword evidence="7" id="KW-0472">Membrane</keyword>
<dbReference type="VEuPathDB" id="FungiDB:SOCG_04904"/>
<feature type="compositionally biased region" description="Basic and acidic residues" evidence="6">
    <location>
        <begin position="196"/>
        <end position="215"/>
    </location>
</feature>
<dbReference type="InterPro" id="IPR036638">
    <property type="entry name" value="HLH_DNA-bd_sf"/>
</dbReference>
<feature type="compositionally biased region" description="Polar residues" evidence="6">
    <location>
        <begin position="390"/>
        <end position="412"/>
    </location>
</feature>
<feature type="compositionally biased region" description="Low complexity" evidence="6">
    <location>
        <begin position="227"/>
        <end position="237"/>
    </location>
</feature>
<dbReference type="PROSITE" id="PS50888">
    <property type="entry name" value="BHLH"/>
    <property type="match status" value="1"/>
</dbReference>
<evidence type="ECO:0000256" key="6">
    <source>
        <dbReference type="SAM" id="MobiDB-lite"/>
    </source>
</evidence>
<evidence type="ECO:0000259" key="8">
    <source>
        <dbReference type="PROSITE" id="PS50888"/>
    </source>
</evidence>
<reference evidence="9 10" key="1">
    <citation type="journal article" date="2011" name="Science">
        <title>Comparative functional genomics of the fission yeasts.</title>
        <authorList>
            <person name="Rhind N."/>
            <person name="Chen Z."/>
            <person name="Yassour M."/>
            <person name="Thompson D.A."/>
            <person name="Haas B.J."/>
            <person name="Habib N."/>
            <person name="Wapinski I."/>
            <person name="Roy S."/>
            <person name="Lin M.F."/>
            <person name="Heiman D.I."/>
            <person name="Young S.K."/>
            <person name="Furuya K."/>
            <person name="Guo Y."/>
            <person name="Pidoux A."/>
            <person name="Chen H.M."/>
            <person name="Robbertse B."/>
            <person name="Goldberg J.M."/>
            <person name="Aoki K."/>
            <person name="Bayne E.H."/>
            <person name="Berlin A.M."/>
            <person name="Desjardins C.A."/>
            <person name="Dobbs E."/>
            <person name="Dukaj L."/>
            <person name="Fan L."/>
            <person name="FitzGerald M.G."/>
            <person name="French C."/>
            <person name="Gujja S."/>
            <person name="Hansen K."/>
            <person name="Keifenheim D."/>
            <person name="Levin J.Z."/>
            <person name="Mosher R.A."/>
            <person name="Mueller C.A."/>
            <person name="Pfiffner J."/>
            <person name="Priest M."/>
            <person name="Russ C."/>
            <person name="Smialowska A."/>
            <person name="Swoboda P."/>
            <person name="Sykes S.M."/>
            <person name="Vaughn M."/>
            <person name="Vengrova S."/>
            <person name="Yoder R."/>
            <person name="Zeng Q."/>
            <person name="Allshire R."/>
            <person name="Baulcombe D."/>
            <person name="Birren B.W."/>
            <person name="Brown W."/>
            <person name="Ekwall K."/>
            <person name="Kellis M."/>
            <person name="Leatherwood J."/>
            <person name="Levin H."/>
            <person name="Margalit H."/>
            <person name="Martienssen R."/>
            <person name="Nieduszynski C.A."/>
            <person name="Spatafora J.W."/>
            <person name="Friedman N."/>
            <person name="Dalgaard J.Z."/>
            <person name="Baumann P."/>
            <person name="Niki H."/>
            <person name="Regev A."/>
            <person name="Nusbaum C."/>
        </authorList>
    </citation>
    <scope>NUCLEOTIDE SEQUENCE [LARGE SCALE GENOMIC DNA]</scope>
    <source>
        <strain evidence="10">yFS286</strain>
    </source>
</reference>
<dbReference type="GO" id="GO:0032933">
    <property type="term" value="P:SREBP signaling pathway"/>
    <property type="evidence" value="ECO:0007669"/>
    <property type="project" value="EnsemblFungi"/>
</dbReference>
<dbReference type="InterPro" id="IPR019006">
    <property type="entry name" value="Sre1_C"/>
</dbReference>
<accession>S9PSU0</accession>
<dbReference type="PANTHER" id="PTHR47336">
    <property type="entry name" value="TRANSCRIPTION FACTOR HMS1-RELATED"/>
    <property type="match status" value="1"/>
</dbReference>
<feature type="transmembrane region" description="Helical" evidence="7">
    <location>
        <begin position="514"/>
        <end position="535"/>
    </location>
</feature>
<dbReference type="FunFam" id="4.10.280.10:FF:000116">
    <property type="entry name" value="Putative HLH transcription factor"/>
    <property type="match status" value="1"/>
</dbReference>
<keyword evidence="2" id="KW-0805">Transcription regulation</keyword>
<keyword evidence="7" id="KW-0812">Transmembrane</keyword>
<dbReference type="Proteomes" id="UP000016088">
    <property type="component" value="Unassembled WGS sequence"/>
</dbReference>
<evidence type="ECO:0000256" key="7">
    <source>
        <dbReference type="SAM" id="Phobius"/>
    </source>
</evidence>
<dbReference type="GO" id="GO:0005634">
    <property type="term" value="C:nucleus"/>
    <property type="evidence" value="ECO:0007669"/>
    <property type="project" value="UniProtKB-SubCell"/>
</dbReference>
<dbReference type="AlphaFoldDB" id="S9PSU0"/>
<organism evidence="9 10">
    <name type="scientific">Schizosaccharomyces octosporus (strain yFS286)</name>
    <name type="common">Fission yeast</name>
    <name type="synonym">Octosporomyces octosporus</name>
    <dbReference type="NCBI Taxonomy" id="483514"/>
    <lineage>
        <taxon>Eukaryota</taxon>
        <taxon>Fungi</taxon>
        <taxon>Dikarya</taxon>
        <taxon>Ascomycota</taxon>
        <taxon>Taphrinomycotina</taxon>
        <taxon>Schizosaccharomycetes</taxon>
        <taxon>Schizosaccharomycetales</taxon>
        <taxon>Schizosaccharomycetaceae</taxon>
        <taxon>Schizosaccharomyces</taxon>
    </lineage>
</organism>
<dbReference type="SMART" id="SM00353">
    <property type="entry name" value="HLH"/>
    <property type="match status" value="1"/>
</dbReference>
<dbReference type="GO" id="GO:0000785">
    <property type="term" value="C:chromatin"/>
    <property type="evidence" value="ECO:0007669"/>
    <property type="project" value="EnsemblFungi"/>
</dbReference>
<proteinExistence type="predicted"/>
<dbReference type="InterPro" id="IPR052099">
    <property type="entry name" value="Regulatory_TF_Diverse"/>
</dbReference>
<dbReference type="EMBL" id="KE503207">
    <property type="protein sequence ID" value="EPX72211.1"/>
    <property type="molecule type" value="Genomic_DNA"/>
</dbReference>